<dbReference type="Proteomes" id="UP001218629">
    <property type="component" value="Chromosome"/>
</dbReference>
<evidence type="ECO:0000256" key="1">
    <source>
        <dbReference type="ARBA" id="ARBA00001966"/>
    </source>
</evidence>
<dbReference type="SFLD" id="SFLDS00029">
    <property type="entry name" value="Radical_SAM"/>
    <property type="match status" value="1"/>
</dbReference>
<protein>
    <submittedName>
        <fullName evidence="8">Radical SAM protein</fullName>
    </submittedName>
</protein>
<dbReference type="InterPro" id="IPR006638">
    <property type="entry name" value="Elp3/MiaA/NifB-like_rSAM"/>
</dbReference>
<dbReference type="RefSeq" id="WP_275308851.1">
    <property type="nucleotide sequence ID" value="NZ_CP095749.1"/>
</dbReference>
<evidence type="ECO:0000256" key="5">
    <source>
        <dbReference type="ARBA" id="ARBA00023014"/>
    </source>
</evidence>
<accession>A0ABY8AET2</accession>
<dbReference type="InterPro" id="IPR006158">
    <property type="entry name" value="Cobalamin-bd"/>
</dbReference>
<dbReference type="Pfam" id="PF04055">
    <property type="entry name" value="Radical_SAM"/>
    <property type="match status" value="1"/>
</dbReference>
<feature type="domain" description="Radical SAM core" evidence="7">
    <location>
        <begin position="175"/>
        <end position="405"/>
    </location>
</feature>
<reference evidence="8 9" key="1">
    <citation type="submission" date="2022-03" db="EMBL/GenBank/DDBJ databases">
        <title>Streptomyces yunnanensis P86,complete genome.</title>
        <authorList>
            <person name="Chen S."/>
            <person name="Zhang Q."/>
        </authorList>
    </citation>
    <scope>NUCLEOTIDE SEQUENCE [LARGE SCALE GENOMIC DNA]</scope>
    <source>
        <strain evidence="8 9">P86</strain>
    </source>
</reference>
<evidence type="ECO:0000259" key="7">
    <source>
        <dbReference type="PROSITE" id="PS51918"/>
    </source>
</evidence>
<dbReference type="InterPro" id="IPR007197">
    <property type="entry name" value="rSAM"/>
</dbReference>
<dbReference type="InterPro" id="IPR034466">
    <property type="entry name" value="Methyltransferase_Class_B"/>
</dbReference>
<comment type="cofactor">
    <cofactor evidence="1">
        <name>[4Fe-4S] cluster</name>
        <dbReference type="ChEBI" id="CHEBI:49883"/>
    </cofactor>
</comment>
<dbReference type="EMBL" id="CP095749">
    <property type="protein sequence ID" value="WEB42137.1"/>
    <property type="molecule type" value="Genomic_DNA"/>
</dbReference>
<dbReference type="PANTHER" id="PTHR43409">
    <property type="entry name" value="ANAEROBIC MAGNESIUM-PROTOPORPHYRIN IX MONOMETHYL ESTER CYCLASE-RELATED"/>
    <property type="match status" value="1"/>
</dbReference>
<evidence type="ECO:0000256" key="3">
    <source>
        <dbReference type="ARBA" id="ARBA00022723"/>
    </source>
</evidence>
<dbReference type="SFLD" id="SFLDG01123">
    <property type="entry name" value="methyltransferase_(Class_B)"/>
    <property type="match status" value="1"/>
</dbReference>
<evidence type="ECO:0000313" key="8">
    <source>
        <dbReference type="EMBL" id="WEB42137.1"/>
    </source>
</evidence>
<proteinExistence type="predicted"/>
<name>A0ABY8AET2_9ACTN</name>
<dbReference type="PROSITE" id="PS51918">
    <property type="entry name" value="RADICAL_SAM"/>
    <property type="match status" value="1"/>
</dbReference>
<dbReference type="SFLD" id="SFLDG01082">
    <property type="entry name" value="B12-binding_domain_containing"/>
    <property type="match status" value="1"/>
</dbReference>
<gene>
    <name evidence="8" type="ORF">MOV08_24695</name>
</gene>
<dbReference type="InterPro" id="IPR051198">
    <property type="entry name" value="BchE-like"/>
</dbReference>
<dbReference type="Pfam" id="PF02310">
    <property type="entry name" value="B12-binding"/>
    <property type="match status" value="1"/>
</dbReference>
<evidence type="ECO:0000256" key="2">
    <source>
        <dbReference type="ARBA" id="ARBA00022691"/>
    </source>
</evidence>
<dbReference type="InterPro" id="IPR058240">
    <property type="entry name" value="rSAM_sf"/>
</dbReference>
<dbReference type="Gene3D" id="3.40.50.280">
    <property type="entry name" value="Cobalamin-binding domain"/>
    <property type="match status" value="1"/>
</dbReference>
<dbReference type="PROSITE" id="PS51332">
    <property type="entry name" value="B12_BINDING"/>
    <property type="match status" value="1"/>
</dbReference>
<feature type="domain" description="B12-binding" evidence="6">
    <location>
        <begin position="4"/>
        <end position="151"/>
    </location>
</feature>
<keyword evidence="9" id="KW-1185">Reference proteome</keyword>
<dbReference type="SUPFAM" id="SSF102114">
    <property type="entry name" value="Radical SAM enzymes"/>
    <property type="match status" value="1"/>
</dbReference>
<keyword evidence="4" id="KW-0408">Iron</keyword>
<evidence type="ECO:0000256" key="4">
    <source>
        <dbReference type="ARBA" id="ARBA00023004"/>
    </source>
</evidence>
<sequence length="458" mass="51170">MARVALVNLASLPMPGNEPIFPIGLRCVQDALDRADHRTRLIDFVEDPGALEDLSWATEPWDAIGFTIRNIDPIDMSCDGHVEHYEAFVNRVRQALAAAGQNPLLVGGGPGYSLFADQLLARLGFDVGVVGPGEQAMLDILSDPERYREAGRNITGRRYSGFMTDLLQHPKSLMETYTKFEDAMIGVETRRKTCYQGCVYCPYAYISGENSGDLKPLDLIASELRAIHASGIRRVFFTDGIFNSELRYAKEVVRLVTDLNLPGLTWSAYFTPKPFDDEFAELLAGSKVEFVVISPDSLDDRVMKLLGKTFGTRHVDRCLERCRRHGIPTRVSVVFGGPGEDRESVRNSAQYINSRLEDGELVMHVGYRVLPQTGMARQLNMPDDDLVGPTFYPFHPDLFSWIIQDLDSRFMPAKVLINFMAVRSSSKRMTKVPLPAGLQDAAPTEFPYLALSRQLPLV</sequence>
<keyword evidence="5" id="KW-0411">Iron-sulfur</keyword>
<evidence type="ECO:0000259" key="6">
    <source>
        <dbReference type="PROSITE" id="PS51332"/>
    </source>
</evidence>
<dbReference type="SMART" id="SM00729">
    <property type="entry name" value="Elp3"/>
    <property type="match status" value="1"/>
</dbReference>
<dbReference type="InterPro" id="IPR023404">
    <property type="entry name" value="rSAM_horseshoe"/>
</dbReference>
<keyword evidence="2" id="KW-0949">S-adenosyl-L-methionine</keyword>
<dbReference type="Gene3D" id="3.80.30.20">
    <property type="entry name" value="tm_1862 like domain"/>
    <property type="match status" value="1"/>
</dbReference>
<keyword evidence="3" id="KW-0479">Metal-binding</keyword>
<organism evidence="8 9">
    <name type="scientific">Streptomyces yunnanensis</name>
    <dbReference type="NCBI Taxonomy" id="156453"/>
    <lineage>
        <taxon>Bacteria</taxon>
        <taxon>Bacillati</taxon>
        <taxon>Actinomycetota</taxon>
        <taxon>Actinomycetes</taxon>
        <taxon>Kitasatosporales</taxon>
        <taxon>Streptomycetaceae</taxon>
        <taxon>Streptomyces</taxon>
    </lineage>
</organism>
<evidence type="ECO:0000313" key="9">
    <source>
        <dbReference type="Proteomes" id="UP001218629"/>
    </source>
</evidence>
<dbReference type="PANTHER" id="PTHR43409:SF16">
    <property type="entry name" value="SLR0320 PROTEIN"/>
    <property type="match status" value="1"/>
</dbReference>